<dbReference type="SMART" id="SM00320">
    <property type="entry name" value="WD40"/>
    <property type="match status" value="2"/>
</dbReference>
<reference evidence="5 6" key="1">
    <citation type="journal article" date="2024" name="Nat. Commun.">
        <title>Phylogenomics reveals the evolutionary origins of lichenization in chlorophyte algae.</title>
        <authorList>
            <person name="Puginier C."/>
            <person name="Libourel C."/>
            <person name="Otte J."/>
            <person name="Skaloud P."/>
            <person name="Haon M."/>
            <person name="Grisel S."/>
            <person name="Petersen M."/>
            <person name="Berrin J.G."/>
            <person name="Delaux P.M."/>
            <person name="Dal Grande F."/>
            <person name="Keller J."/>
        </authorList>
    </citation>
    <scope>NUCLEOTIDE SEQUENCE [LARGE SCALE GENOMIC DNA]</scope>
    <source>
        <strain evidence="5 6">SAG 245.80</strain>
    </source>
</reference>
<dbReference type="EMBL" id="JALJOU010000008">
    <property type="protein sequence ID" value="KAK9842324.1"/>
    <property type="molecule type" value="Genomic_DNA"/>
</dbReference>
<dbReference type="InterPro" id="IPR015943">
    <property type="entry name" value="WD40/YVTN_repeat-like_dom_sf"/>
</dbReference>
<dbReference type="GO" id="GO:0080008">
    <property type="term" value="C:Cul4-RING E3 ubiquitin ligase complex"/>
    <property type="evidence" value="ECO:0007669"/>
    <property type="project" value="TreeGrafter"/>
</dbReference>
<evidence type="ECO:0000256" key="3">
    <source>
        <dbReference type="PROSITE-ProRule" id="PRU00221"/>
    </source>
</evidence>
<comment type="caution">
    <text evidence="5">The sequence shown here is derived from an EMBL/GenBank/DDBJ whole genome shotgun (WGS) entry which is preliminary data.</text>
</comment>
<keyword evidence="2" id="KW-0677">Repeat</keyword>
<evidence type="ECO:0000313" key="6">
    <source>
        <dbReference type="Proteomes" id="UP001445335"/>
    </source>
</evidence>
<dbReference type="Proteomes" id="UP001445335">
    <property type="component" value="Unassembled WGS sequence"/>
</dbReference>
<feature type="region of interest" description="Disordered" evidence="4">
    <location>
        <begin position="1"/>
        <end position="72"/>
    </location>
</feature>
<dbReference type="Pfam" id="PF00400">
    <property type="entry name" value="WD40"/>
    <property type="match status" value="1"/>
</dbReference>
<proteinExistence type="predicted"/>
<evidence type="ECO:0000256" key="1">
    <source>
        <dbReference type="ARBA" id="ARBA00022574"/>
    </source>
</evidence>
<keyword evidence="1 3" id="KW-0853">WD repeat</keyword>
<evidence type="ECO:0000256" key="4">
    <source>
        <dbReference type="SAM" id="MobiDB-lite"/>
    </source>
</evidence>
<accession>A0AAW1S7Q1</accession>
<name>A0AAW1S7Q1_9CHLO</name>
<feature type="repeat" description="WD" evidence="3">
    <location>
        <begin position="175"/>
        <end position="202"/>
    </location>
</feature>
<dbReference type="InterPro" id="IPR001680">
    <property type="entry name" value="WD40_rpt"/>
</dbReference>
<dbReference type="InterPro" id="IPR045151">
    <property type="entry name" value="DCAF8"/>
</dbReference>
<dbReference type="Gene3D" id="2.130.10.10">
    <property type="entry name" value="YVTN repeat-like/Quinoprotein amine dehydrogenase"/>
    <property type="match status" value="1"/>
</dbReference>
<dbReference type="PANTHER" id="PTHR15574">
    <property type="entry name" value="WD REPEAT DOMAIN-CONTAINING FAMILY"/>
    <property type="match status" value="1"/>
</dbReference>
<protein>
    <submittedName>
        <fullName evidence="5">Uncharacterized protein</fullName>
    </submittedName>
</protein>
<dbReference type="InterPro" id="IPR036322">
    <property type="entry name" value="WD40_repeat_dom_sf"/>
</dbReference>
<evidence type="ECO:0000256" key="2">
    <source>
        <dbReference type="ARBA" id="ARBA00022737"/>
    </source>
</evidence>
<gene>
    <name evidence="5" type="ORF">WJX81_006659</name>
</gene>
<dbReference type="GO" id="GO:0005737">
    <property type="term" value="C:cytoplasm"/>
    <property type="evidence" value="ECO:0007669"/>
    <property type="project" value="TreeGrafter"/>
</dbReference>
<dbReference type="AlphaFoldDB" id="A0AAW1S7Q1"/>
<dbReference type="PROSITE" id="PS50082">
    <property type="entry name" value="WD_REPEATS_2"/>
    <property type="match status" value="1"/>
</dbReference>
<feature type="compositionally biased region" description="Low complexity" evidence="4">
    <location>
        <begin position="9"/>
        <end position="18"/>
    </location>
</feature>
<organism evidence="5 6">
    <name type="scientific">Elliptochloris bilobata</name>
    <dbReference type="NCBI Taxonomy" id="381761"/>
    <lineage>
        <taxon>Eukaryota</taxon>
        <taxon>Viridiplantae</taxon>
        <taxon>Chlorophyta</taxon>
        <taxon>core chlorophytes</taxon>
        <taxon>Trebouxiophyceae</taxon>
        <taxon>Trebouxiophyceae incertae sedis</taxon>
        <taxon>Elliptochloris clade</taxon>
        <taxon>Elliptochloris</taxon>
    </lineage>
</organism>
<sequence>MPRQPWPPCGARRACAPALMQARRPTQRASRRAKRQAEDVADAGNSQRPATRARGGAERPTASTGTSRPRRWVGLAEGLADSRPAGAADSGFAGGAGGFGRGSGHGAVAVGGLPRHSPRSSDGVIPSDSLVGAIVEDGGGGGEEDEEVQESAMFQHCFSGHRNMSSSAQVALMGPRSEFVVSGSDDGRVFIWERGSGQLVNLLAANEGAAAVVAPNPMLPMLATAGNDTVVRLWAPTAERPAALADAEQVMRRNAAELAEGAAPAPGPPLWLNMLGPAALAAAELHPRHPRARAGGRAGHQPHVRCSIM</sequence>
<keyword evidence="6" id="KW-1185">Reference proteome</keyword>
<evidence type="ECO:0000313" key="5">
    <source>
        <dbReference type="EMBL" id="KAK9842324.1"/>
    </source>
</evidence>
<feature type="compositionally biased region" description="Basic residues" evidence="4">
    <location>
        <begin position="25"/>
        <end position="34"/>
    </location>
</feature>
<dbReference type="SUPFAM" id="SSF50978">
    <property type="entry name" value="WD40 repeat-like"/>
    <property type="match status" value="1"/>
</dbReference>